<organism evidence="2 3">
    <name type="scientific">Scophthalmus maximus</name>
    <name type="common">Turbot</name>
    <name type="synonym">Psetta maxima</name>
    <dbReference type="NCBI Taxonomy" id="52904"/>
    <lineage>
        <taxon>Eukaryota</taxon>
        <taxon>Metazoa</taxon>
        <taxon>Chordata</taxon>
        <taxon>Craniata</taxon>
        <taxon>Vertebrata</taxon>
        <taxon>Euteleostomi</taxon>
        <taxon>Actinopterygii</taxon>
        <taxon>Neopterygii</taxon>
        <taxon>Teleostei</taxon>
        <taxon>Neoteleostei</taxon>
        <taxon>Acanthomorphata</taxon>
        <taxon>Carangaria</taxon>
        <taxon>Pleuronectiformes</taxon>
        <taxon>Pleuronectoidei</taxon>
        <taxon>Scophthalmidae</taxon>
        <taxon>Scophthalmus</taxon>
    </lineage>
</organism>
<accession>A0A2U9BKJ6</accession>
<reference evidence="2 3" key="1">
    <citation type="submission" date="2017-12" db="EMBL/GenBank/DDBJ databases">
        <title>Integrating genomic resources of turbot (Scophthalmus maximus) in depth evaluation of genetic and physical mapping variation across individuals.</title>
        <authorList>
            <person name="Martinez P."/>
        </authorList>
    </citation>
    <scope>NUCLEOTIDE SEQUENCE [LARGE SCALE GENOMIC DNA]</scope>
</reference>
<feature type="region of interest" description="Disordered" evidence="1">
    <location>
        <begin position="1"/>
        <end position="75"/>
    </location>
</feature>
<name>A0A2U9BKJ6_SCOMX</name>
<dbReference type="AlphaFoldDB" id="A0A2U9BKJ6"/>
<evidence type="ECO:0000256" key="1">
    <source>
        <dbReference type="SAM" id="MobiDB-lite"/>
    </source>
</evidence>
<sequence>MSKNSQAKRIIKGNNAGTLATEYKEELARGQRSTQEGEMTAPGETLQDGEDHRSGRHTGTGSGNGEREERRGGHVFPVYCGAPRLWRSAAGPS</sequence>
<keyword evidence="3" id="KW-1185">Reference proteome</keyword>
<dbReference type="EMBL" id="CP026249">
    <property type="protein sequence ID" value="AWP04595.1"/>
    <property type="molecule type" value="Genomic_DNA"/>
</dbReference>
<evidence type="ECO:0000313" key="2">
    <source>
        <dbReference type="EMBL" id="AWP04595.1"/>
    </source>
</evidence>
<proteinExistence type="predicted"/>
<protein>
    <submittedName>
        <fullName evidence="2">Uncharacterized protein</fullName>
    </submittedName>
</protein>
<dbReference type="Proteomes" id="UP000246464">
    <property type="component" value="Chromosome 7"/>
</dbReference>
<gene>
    <name evidence="2" type="ORF">SMAX5B_005811</name>
</gene>
<evidence type="ECO:0000313" key="3">
    <source>
        <dbReference type="Proteomes" id="UP000246464"/>
    </source>
</evidence>